<dbReference type="Proteomes" id="UP001439008">
    <property type="component" value="Unassembled WGS sequence"/>
</dbReference>
<sequence>MQPMDQRSEGKLQPSPRITSGALYWRVLIMREWWSSSNVAPPKSIKRMSVLHGNR</sequence>
<gene>
    <name evidence="1" type="ORF">MHBO_004928</name>
</gene>
<protein>
    <submittedName>
        <fullName evidence="1">Uncharacterized protein</fullName>
    </submittedName>
</protein>
<proteinExistence type="predicted"/>
<evidence type="ECO:0000313" key="2">
    <source>
        <dbReference type="Proteomes" id="UP001439008"/>
    </source>
</evidence>
<organism evidence="1 2">
    <name type="scientific">Bonamia ostreae</name>
    <dbReference type="NCBI Taxonomy" id="126728"/>
    <lineage>
        <taxon>Eukaryota</taxon>
        <taxon>Sar</taxon>
        <taxon>Rhizaria</taxon>
        <taxon>Endomyxa</taxon>
        <taxon>Ascetosporea</taxon>
        <taxon>Haplosporida</taxon>
        <taxon>Bonamia</taxon>
    </lineage>
</organism>
<accession>A0ABV2AVF4</accession>
<dbReference type="EMBL" id="JBDODL010005828">
    <property type="protein sequence ID" value="MES1923363.1"/>
    <property type="molecule type" value="Genomic_DNA"/>
</dbReference>
<comment type="caution">
    <text evidence="1">The sequence shown here is derived from an EMBL/GenBank/DDBJ whole genome shotgun (WGS) entry which is preliminary data.</text>
</comment>
<reference evidence="1 2" key="1">
    <citation type="journal article" date="2024" name="BMC Biol.">
        <title>Comparative genomics of Ascetosporea gives new insight into the evolutionary basis for animal parasitism in Rhizaria.</title>
        <authorList>
            <person name="Hiltunen Thoren M."/>
            <person name="Onut-Brannstrom I."/>
            <person name="Alfjorden A."/>
            <person name="Peckova H."/>
            <person name="Swords F."/>
            <person name="Hooper C."/>
            <person name="Holzer A.S."/>
            <person name="Bass D."/>
            <person name="Burki F."/>
        </authorList>
    </citation>
    <scope>NUCLEOTIDE SEQUENCE [LARGE SCALE GENOMIC DNA]</scope>
    <source>
        <strain evidence="1">20-A016</strain>
    </source>
</reference>
<name>A0ABV2AVF4_9EUKA</name>
<evidence type="ECO:0000313" key="1">
    <source>
        <dbReference type="EMBL" id="MES1923363.1"/>
    </source>
</evidence>
<keyword evidence="2" id="KW-1185">Reference proteome</keyword>